<sequence>MYYSSQQYPRRGRANWRGYRRGTLGRFPPQEVEDLPELPLGPSINEYNAHEFSKDITRYKSIARITNCSVVASWNWTNARAPEMLIPGKSTTLMCMPPRWSPPARVERLPQDSGDYLRDRNAARYPAHPIEPAILAAMKESPQVCGSNAVDIVACSSTLGNLLRFIRGEEKTFRILVEKVGNTVFLVRRERSPTEKILGVRGHGHTFPEAYTTWNQDVKSSTSHQRVLRYTLGGLQCLVRFEADGYIPDTTNSPEKRTSHLEVLDPSQSTAAALTSAFNTVGVSEVQPANTGDISLKIKQAGASIPQQQIFDLKTRSEWKRDQDTTAQELPRLWLSQLHKFILAHHKDGVFNDVKIHNVRDKVLEWERVNSNAISRFLSLVRRIMDTAEEVEQGKFEVCHMKDHLGLLRFRHQLPDAGSALSPTVRDKWLTLNEKDDSETSASDESSIEAILWDDEGVDYTACSAVCGYCGHCNTVKAY</sequence>
<dbReference type="OrthoDB" id="5393654at2759"/>
<evidence type="ECO:0000313" key="2">
    <source>
        <dbReference type="Proteomes" id="UP000030651"/>
    </source>
</evidence>
<accession>W3WKV4</accession>
<dbReference type="OMA" id="VASKWDM"/>
<dbReference type="HOGENOM" id="CLU_030046_1_0_1"/>
<organism evidence="1 2">
    <name type="scientific">Pestalotiopsis fici (strain W106-1 / CGMCC3.15140)</name>
    <dbReference type="NCBI Taxonomy" id="1229662"/>
    <lineage>
        <taxon>Eukaryota</taxon>
        <taxon>Fungi</taxon>
        <taxon>Dikarya</taxon>
        <taxon>Ascomycota</taxon>
        <taxon>Pezizomycotina</taxon>
        <taxon>Sordariomycetes</taxon>
        <taxon>Xylariomycetidae</taxon>
        <taxon>Amphisphaeriales</taxon>
        <taxon>Sporocadaceae</taxon>
        <taxon>Pestalotiopsis</taxon>
    </lineage>
</organism>
<dbReference type="PANTHER" id="PTHR35179">
    <property type="entry name" value="PROTEIN CBG02620"/>
    <property type="match status" value="1"/>
</dbReference>
<dbReference type="AlphaFoldDB" id="W3WKV4"/>
<dbReference type="PANTHER" id="PTHR35179:SF2">
    <property type="entry name" value="START DOMAIN-CONTAINING PROTEIN"/>
    <property type="match status" value="1"/>
</dbReference>
<protein>
    <recommendedName>
        <fullName evidence="3">Geranylgeranyl pyrophosphate synthetase</fullName>
    </recommendedName>
</protein>
<dbReference type="eggNOG" id="ENOG502QRQN">
    <property type="taxonomic scope" value="Eukaryota"/>
</dbReference>
<gene>
    <name evidence="1" type="ORF">PFICI_14235</name>
</gene>
<name>W3WKV4_PESFW</name>
<dbReference type="Proteomes" id="UP000030651">
    <property type="component" value="Unassembled WGS sequence"/>
</dbReference>
<dbReference type="RefSeq" id="XP_007841007.1">
    <property type="nucleotide sequence ID" value="XM_007842816.1"/>
</dbReference>
<dbReference type="InParanoid" id="W3WKV4"/>
<proteinExistence type="predicted"/>
<evidence type="ECO:0000313" key="1">
    <source>
        <dbReference type="EMBL" id="ETS74369.1"/>
    </source>
</evidence>
<dbReference type="KEGG" id="pfy:PFICI_14235"/>
<reference evidence="2" key="1">
    <citation type="journal article" date="2015" name="BMC Genomics">
        <title>Genomic and transcriptomic analysis of the endophytic fungus Pestalotiopsis fici reveals its lifestyle and high potential for synthesis of natural products.</title>
        <authorList>
            <person name="Wang X."/>
            <person name="Zhang X."/>
            <person name="Liu L."/>
            <person name="Xiang M."/>
            <person name="Wang W."/>
            <person name="Sun X."/>
            <person name="Che Y."/>
            <person name="Guo L."/>
            <person name="Liu G."/>
            <person name="Guo L."/>
            <person name="Wang C."/>
            <person name="Yin W.B."/>
            <person name="Stadler M."/>
            <person name="Zhang X."/>
            <person name="Liu X."/>
        </authorList>
    </citation>
    <scope>NUCLEOTIDE SEQUENCE [LARGE SCALE GENOMIC DNA]</scope>
    <source>
        <strain evidence="2">W106-1 / CGMCC3.15140</strain>
    </source>
</reference>
<dbReference type="STRING" id="1229662.W3WKV4"/>
<evidence type="ECO:0008006" key="3">
    <source>
        <dbReference type="Google" id="ProtNLM"/>
    </source>
</evidence>
<dbReference type="GeneID" id="19279248"/>
<dbReference type="EMBL" id="KI912120">
    <property type="protein sequence ID" value="ETS74369.1"/>
    <property type="molecule type" value="Genomic_DNA"/>
</dbReference>
<keyword evidence="2" id="KW-1185">Reference proteome</keyword>